<keyword evidence="2" id="KW-1185">Reference proteome</keyword>
<dbReference type="PANTHER" id="PTHR15605:SF2">
    <property type="entry name" value="KINESIN-ASSOCIATED PROTEIN 3"/>
    <property type="match status" value="1"/>
</dbReference>
<dbReference type="EMBL" id="JAHQIW010005723">
    <property type="protein sequence ID" value="KAJ1366940.1"/>
    <property type="molecule type" value="Genomic_DNA"/>
</dbReference>
<sequence>MFEENKAALEQGNIIGKQLLLFPIGDVELRKTTIRLLFNLSFDAKARSRMVAEGLVAQVTPLIENDADALNLLYQLSVNDDAKAMLTFTDAMQL</sequence>
<feature type="non-terminal residue" evidence="1">
    <location>
        <position position="1"/>
    </location>
</feature>
<name>A0AAD5QZS1_PARTN</name>
<dbReference type="GO" id="GO:0005930">
    <property type="term" value="C:axoneme"/>
    <property type="evidence" value="ECO:0007669"/>
    <property type="project" value="TreeGrafter"/>
</dbReference>
<dbReference type="GO" id="GO:0007018">
    <property type="term" value="P:microtubule-based movement"/>
    <property type="evidence" value="ECO:0007669"/>
    <property type="project" value="TreeGrafter"/>
</dbReference>
<dbReference type="InterPro" id="IPR008658">
    <property type="entry name" value="KAP3"/>
</dbReference>
<dbReference type="GO" id="GO:0035869">
    <property type="term" value="C:ciliary transition zone"/>
    <property type="evidence" value="ECO:0007669"/>
    <property type="project" value="TreeGrafter"/>
</dbReference>
<dbReference type="PANTHER" id="PTHR15605">
    <property type="entry name" value="KINESIN-ASSOCIATED PROTEINS"/>
    <property type="match status" value="1"/>
</dbReference>
<dbReference type="AlphaFoldDB" id="A0AAD5QZS1"/>
<gene>
    <name evidence="1" type="ORF">KIN20_027744</name>
</gene>
<dbReference type="Proteomes" id="UP001196413">
    <property type="component" value="Unassembled WGS sequence"/>
</dbReference>
<evidence type="ECO:0000313" key="1">
    <source>
        <dbReference type="EMBL" id="KAJ1366940.1"/>
    </source>
</evidence>
<dbReference type="Pfam" id="PF05804">
    <property type="entry name" value="KAP"/>
    <property type="match status" value="1"/>
</dbReference>
<reference evidence="1" key="1">
    <citation type="submission" date="2021-06" db="EMBL/GenBank/DDBJ databases">
        <title>Parelaphostrongylus tenuis whole genome reference sequence.</title>
        <authorList>
            <person name="Garwood T.J."/>
            <person name="Larsen P.A."/>
            <person name="Fountain-Jones N.M."/>
            <person name="Garbe J.R."/>
            <person name="Macchietto M.G."/>
            <person name="Kania S.A."/>
            <person name="Gerhold R.W."/>
            <person name="Richards J.E."/>
            <person name="Wolf T.M."/>
        </authorList>
    </citation>
    <scope>NUCLEOTIDE SEQUENCE</scope>
    <source>
        <strain evidence="1">MNPRO001-30</strain>
        <tissue evidence="1">Meninges</tissue>
    </source>
</reference>
<evidence type="ECO:0000313" key="2">
    <source>
        <dbReference type="Proteomes" id="UP001196413"/>
    </source>
</evidence>
<dbReference type="GO" id="GO:0019894">
    <property type="term" value="F:kinesin binding"/>
    <property type="evidence" value="ECO:0007669"/>
    <property type="project" value="InterPro"/>
</dbReference>
<accession>A0AAD5QZS1</accession>
<dbReference type="GO" id="GO:0044782">
    <property type="term" value="P:cilium organization"/>
    <property type="evidence" value="ECO:0007669"/>
    <property type="project" value="TreeGrafter"/>
</dbReference>
<comment type="caution">
    <text evidence="1">The sequence shown here is derived from an EMBL/GenBank/DDBJ whole genome shotgun (WGS) entry which is preliminary data.</text>
</comment>
<protein>
    <submittedName>
        <fullName evidence="1">Uncharacterized protein</fullName>
    </submittedName>
</protein>
<organism evidence="1 2">
    <name type="scientific">Parelaphostrongylus tenuis</name>
    <name type="common">Meningeal worm</name>
    <dbReference type="NCBI Taxonomy" id="148309"/>
    <lineage>
        <taxon>Eukaryota</taxon>
        <taxon>Metazoa</taxon>
        <taxon>Ecdysozoa</taxon>
        <taxon>Nematoda</taxon>
        <taxon>Chromadorea</taxon>
        <taxon>Rhabditida</taxon>
        <taxon>Rhabditina</taxon>
        <taxon>Rhabditomorpha</taxon>
        <taxon>Strongyloidea</taxon>
        <taxon>Metastrongylidae</taxon>
        <taxon>Parelaphostrongylus</taxon>
    </lineage>
</organism>
<dbReference type="GO" id="GO:0016939">
    <property type="term" value="C:kinesin II complex"/>
    <property type="evidence" value="ECO:0007669"/>
    <property type="project" value="TreeGrafter"/>
</dbReference>
<proteinExistence type="predicted"/>